<evidence type="ECO:0000313" key="1">
    <source>
        <dbReference type="EMBL" id="KAF1936411.1"/>
    </source>
</evidence>
<keyword evidence="2" id="KW-1185">Reference proteome</keyword>
<gene>
    <name evidence="1" type="ORF">EJ02DRAFT_359172</name>
</gene>
<dbReference type="AlphaFoldDB" id="A0A6A5S6X3"/>
<protein>
    <submittedName>
        <fullName evidence="1">Uncharacterized protein</fullName>
    </submittedName>
</protein>
<feature type="non-terminal residue" evidence="1">
    <location>
        <position position="1"/>
    </location>
</feature>
<name>A0A6A5S6X3_9PLEO</name>
<dbReference type="EMBL" id="ML976190">
    <property type="protein sequence ID" value="KAF1936411.1"/>
    <property type="molecule type" value="Genomic_DNA"/>
</dbReference>
<proteinExistence type="predicted"/>
<evidence type="ECO:0000313" key="2">
    <source>
        <dbReference type="Proteomes" id="UP000800038"/>
    </source>
</evidence>
<reference evidence="1" key="1">
    <citation type="journal article" date="2020" name="Stud. Mycol.">
        <title>101 Dothideomycetes genomes: a test case for predicting lifestyles and emergence of pathogens.</title>
        <authorList>
            <person name="Haridas S."/>
            <person name="Albert R."/>
            <person name="Binder M."/>
            <person name="Bloem J."/>
            <person name="Labutti K."/>
            <person name="Salamov A."/>
            <person name="Andreopoulos B."/>
            <person name="Baker S."/>
            <person name="Barry K."/>
            <person name="Bills G."/>
            <person name="Bluhm B."/>
            <person name="Cannon C."/>
            <person name="Castanera R."/>
            <person name="Culley D."/>
            <person name="Daum C."/>
            <person name="Ezra D."/>
            <person name="Gonzalez J."/>
            <person name="Henrissat B."/>
            <person name="Kuo A."/>
            <person name="Liang C."/>
            <person name="Lipzen A."/>
            <person name="Lutzoni F."/>
            <person name="Magnuson J."/>
            <person name="Mondo S."/>
            <person name="Nolan M."/>
            <person name="Ohm R."/>
            <person name="Pangilinan J."/>
            <person name="Park H.-J."/>
            <person name="Ramirez L."/>
            <person name="Alfaro M."/>
            <person name="Sun H."/>
            <person name="Tritt A."/>
            <person name="Yoshinaga Y."/>
            <person name="Zwiers L.-H."/>
            <person name="Turgeon B."/>
            <person name="Goodwin S."/>
            <person name="Spatafora J."/>
            <person name="Crous P."/>
            <person name="Grigoriev I."/>
        </authorList>
    </citation>
    <scope>NUCLEOTIDE SEQUENCE</scope>
    <source>
        <strain evidence="1">CBS 161.51</strain>
    </source>
</reference>
<organism evidence="1 2">
    <name type="scientific">Clathrospora elynae</name>
    <dbReference type="NCBI Taxonomy" id="706981"/>
    <lineage>
        <taxon>Eukaryota</taxon>
        <taxon>Fungi</taxon>
        <taxon>Dikarya</taxon>
        <taxon>Ascomycota</taxon>
        <taxon>Pezizomycotina</taxon>
        <taxon>Dothideomycetes</taxon>
        <taxon>Pleosporomycetidae</taxon>
        <taxon>Pleosporales</taxon>
        <taxon>Diademaceae</taxon>
        <taxon>Clathrospora</taxon>
    </lineage>
</organism>
<sequence>GTSAAVWNNGGIFVKVKAWRHGMQLGSDTIQFVDSISSIPTPKVVLFWVDADWNRYFLVLKALEGQTLDRGWRSLSAPRRMQIANTISQFCRMLASSTSELLMTANRDGVLELFLTAFPPDSEP</sequence>
<accession>A0A6A5S6X3</accession>
<dbReference type="OrthoDB" id="5404599at2759"/>
<dbReference type="Proteomes" id="UP000800038">
    <property type="component" value="Unassembled WGS sequence"/>
</dbReference>